<dbReference type="PANTHER" id="PTHR47572">
    <property type="entry name" value="LIPOPROTEIN-RELATED"/>
    <property type="match status" value="1"/>
</dbReference>
<keyword evidence="5" id="KW-1185">Reference proteome</keyword>
<name>A0A9E2SGL1_9BACT</name>
<keyword evidence="2" id="KW-0732">Signal</keyword>
<dbReference type="GO" id="GO:0016787">
    <property type="term" value="F:hydrolase activity"/>
    <property type="evidence" value="ECO:0007669"/>
    <property type="project" value="UniProtKB-KW"/>
</dbReference>
<evidence type="ECO:0000313" key="4">
    <source>
        <dbReference type="EMBL" id="MBV4360325.1"/>
    </source>
</evidence>
<dbReference type="Pfam" id="PF08450">
    <property type="entry name" value="SGL"/>
    <property type="match status" value="1"/>
</dbReference>
<feature type="domain" description="SMP-30/Gluconolactonase/LRE-like region" evidence="3">
    <location>
        <begin position="48"/>
        <end position="289"/>
    </location>
</feature>
<accession>A0A9E2SGL1</accession>
<evidence type="ECO:0000256" key="1">
    <source>
        <dbReference type="ARBA" id="ARBA00022801"/>
    </source>
</evidence>
<dbReference type="PANTHER" id="PTHR47572:SF4">
    <property type="entry name" value="LACTONASE DRP35"/>
    <property type="match status" value="1"/>
</dbReference>
<comment type="caution">
    <text evidence="4">The sequence shown here is derived from an EMBL/GenBank/DDBJ whole genome shotgun (WGS) entry which is preliminary data.</text>
</comment>
<organism evidence="4 5">
    <name type="scientific">Pinibacter aurantiacus</name>
    <dbReference type="NCBI Taxonomy" id="2851599"/>
    <lineage>
        <taxon>Bacteria</taxon>
        <taxon>Pseudomonadati</taxon>
        <taxon>Bacteroidota</taxon>
        <taxon>Chitinophagia</taxon>
        <taxon>Chitinophagales</taxon>
        <taxon>Chitinophagaceae</taxon>
        <taxon>Pinibacter</taxon>
    </lineage>
</organism>
<protein>
    <submittedName>
        <fullName evidence="4">SMP-30/gluconolactonase/LRE family protein</fullName>
    </submittedName>
</protein>
<evidence type="ECO:0000313" key="5">
    <source>
        <dbReference type="Proteomes" id="UP000812270"/>
    </source>
</evidence>
<dbReference type="Proteomes" id="UP000812270">
    <property type="component" value="Unassembled WGS sequence"/>
</dbReference>
<gene>
    <name evidence="4" type="ORF">KTO63_24380</name>
</gene>
<dbReference type="InterPro" id="IPR051262">
    <property type="entry name" value="SMP-30/CGR1_Lactonase"/>
</dbReference>
<evidence type="ECO:0000256" key="2">
    <source>
        <dbReference type="SAM" id="SignalP"/>
    </source>
</evidence>
<feature type="chain" id="PRO_5039558441" evidence="2">
    <location>
        <begin position="25"/>
        <end position="304"/>
    </location>
</feature>
<feature type="signal peptide" evidence="2">
    <location>
        <begin position="1"/>
        <end position="24"/>
    </location>
</feature>
<dbReference type="AlphaFoldDB" id="A0A9E2SGL1"/>
<reference evidence="4" key="1">
    <citation type="submission" date="2021-06" db="EMBL/GenBank/DDBJ databases">
        <authorList>
            <person name="Huq M.A."/>
        </authorList>
    </citation>
    <scope>NUCLEOTIDE SEQUENCE</scope>
    <source>
        <strain evidence="4">MAH-26</strain>
    </source>
</reference>
<dbReference type="EMBL" id="JAHSPG010000018">
    <property type="protein sequence ID" value="MBV4360325.1"/>
    <property type="molecule type" value="Genomic_DNA"/>
</dbReference>
<evidence type="ECO:0000259" key="3">
    <source>
        <dbReference type="Pfam" id="PF08450"/>
    </source>
</evidence>
<sequence>MKHLKLYCLLSLFIFMCMSTSANTGGDSTSPIIADGAKLELIANNFAFTEGPAVDKAGNIFFTDQPNDKIWKYDVNGKLSVFLDRTGRSNGLYFDKKGNIIACADNQNELWSIDPSGKVTVIMSDYKGQKLNGPNDLWIDAHGGIYFTDPYYQRDYWTRKKPEIEGQKVYYLKKGSKEPVIVAADIVKPNGIVGAPDGKSIFVADIDGGKIYKYTIDKDGALSNQQFFANSRADGITLDNQGNLYCCGNGVTVFNSKGEKIAHIDVPAKWTANVCIGGKDNDELFLTASEGVYKVKLKVKGVEK</sequence>
<proteinExistence type="predicted"/>
<dbReference type="InterPro" id="IPR013658">
    <property type="entry name" value="SGL"/>
</dbReference>
<keyword evidence="1" id="KW-0378">Hydrolase</keyword>